<organism evidence="2 3">
    <name type="scientific">Thioploca ingrica</name>
    <dbReference type="NCBI Taxonomy" id="40754"/>
    <lineage>
        <taxon>Bacteria</taxon>
        <taxon>Pseudomonadati</taxon>
        <taxon>Pseudomonadota</taxon>
        <taxon>Gammaproteobacteria</taxon>
        <taxon>Thiotrichales</taxon>
        <taxon>Thiotrichaceae</taxon>
        <taxon>Thioploca</taxon>
    </lineage>
</organism>
<keyword evidence="1" id="KW-1133">Transmembrane helix</keyword>
<evidence type="ECO:0000313" key="2">
    <source>
        <dbReference type="EMBL" id="BAP55674.1"/>
    </source>
</evidence>
<dbReference type="AlphaFoldDB" id="A0A090AF63"/>
<keyword evidence="1" id="KW-0812">Transmembrane</keyword>
<evidence type="ECO:0000313" key="3">
    <source>
        <dbReference type="Proteomes" id="UP000031623"/>
    </source>
</evidence>
<dbReference type="PANTHER" id="PTHR28008">
    <property type="entry name" value="DOMAIN PROTEIN, PUTATIVE (AFU_ORTHOLOGUE AFUA_3G10980)-RELATED"/>
    <property type="match status" value="1"/>
</dbReference>
<feature type="transmembrane region" description="Helical" evidence="1">
    <location>
        <begin position="43"/>
        <end position="60"/>
    </location>
</feature>
<dbReference type="STRING" id="40754.THII_1377"/>
<dbReference type="PANTHER" id="PTHR28008:SF1">
    <property type="entry name" value="DOMAIN PROTEIN, PUTATIVE (AFU_ORTHOLOGUE AFUA_3G10980)-RELATED"/>
    <property type="match status" value="1"/>
</dbReference>
<dbReference type="EMBL" id="AP014633">
    <property type="protein sequence ID" value="BAP55674.1"/>
    <property type="molecule type" value="Genomic_DNA"/>
</dbReference>
<dbReference type="Proteomes" id="UP000031623">
    <property type="component" value="Chromosome"/>
</dbReference>
<dbReference type="KEGG" id="tig:THII_1377"/>
<keyword evidence="1" id="KW-0472">Membrane</keyword>
<name>A0A090AF63_9GAMM</name>
<proteinExistence type="predicted"/>
<accession>A0A090AF63</accession>
<feature type="transmembrane region" description="Helical" evidence="1">
    <location>
        <begin position="104"/>
        <end position="121"/>
    </location>
</feature>
<gene>
    <name evidence="2" type="ORF">THII_1377</name>
</gene>
<sequence length="133" mass="15301">MNIKKITIGYIIFILMIIVLADQGDYIAILKDWVDMIPYGDKGGHLILMGLLSLTVNLSFKCTLWTVNQHTFLKGSVIVAVLVTLEEISQLFFSYRTFDWEDLLFDYLGIWAFGQLAWYLNQANHSVTDENMN</sequence>
<keyword evidence="3" id="KW-1185">Reference proteome</keyword>
<evidence type="ECO:0008006" key="4">
    <source>
        <dbReference type="Google" id="ProtNLM"/>
    </source>
</evidence>
<reference evidence="2 3" key="1">
    <citation type="journal article" date="2014" name="ISME J.">
        <title>Ecophysiology of Thioploca ingrica as revealed by the complete genome sequence supplemented with proteomic evidence.</title>
        <authorList>
            <person name="Kojima H."/>
            <person name="Ogura Y."/>
            <person name="Yamamoto N."/>
            <person name="Togashi T."/>
            <person name="Mori H."/>
            <person name="Watanabe T."/>
            <person name="Nemoto F."/>
            <person name="Kurokawa K."/>
            <person name="Hayashi T."/>
            <person name="Fukui M."/>
        </authorList>
    </citation>
    <scope>NUCLEOTIDE SEQUENCE [LARGE SCALE GENOMIC DNA]</scope>
</reference>
<feature type="transmembrane region" description="Helical" evidence="1">
    <location>
        <begin position="7"/>
        <end position="23"/>
    </location>
</feature>
<dbReference type="HOGENOM" id="CLU_144741_1_0_6"/>
<evidence type="ECO:0000256" key="1">
    <source>
        <dbReference type="SAM" id="Phobius"/>
    </source>
</evidence>
<feature type="transmembrane region" description="Helical" evidence="1">
    <location>
        <begin position="72"/>
        <end position="92"/>
    </location>
</feature>
<protein>
    <recommendedName>
        <fullName evidence="4">Trypsin</fullName>
    </recommendedName>
</protein>
<dbReference type="NCBIfam" id="NF037970">
    <property type="entry name" value="vanZ_1"/>
    <property type="match status" value="1"/>
</dbReference>